<evidence type="ECO:0000256" key="2">
    <source>
        <dbReference type="SAM" id="Phobius"/>
    </source>
</evidence>
<accession>A0AAE0W499</accession>
<keyword evidence="2" id="KW-0472">Membrane</keyword>
<feature type="domain" description="ABC1 atypical kinase-like" evidence="3">
    <location>
        <begin position="181"/>
        <end position="424"/>
    </location>
</feature>
<evidence type="ECO:0000313" key="4">
    <source>
        <dbReference type="EMBL" id="KAK3600946.1"/>
    </source>
</evidence>
<proteinExistence type="inferred from homology"/>
<evidence type="ECO:0000256" key="1">
    <source>
        <dbReference type="ARBA" id="ARBA00009670"/>
    </source>
</evidence>
<keyword evidence="5" id="KW-1185">Reference proteome</keyword>
<name>A0AAE0W499_9BIVA</name>
<comment type="caution">
    <text evidence="4">The sequence shown here is derived from an EMBL/GenBank/DDBJ whole genome shotgun (WGS) entry which is preliminary data.</text>
</comment>
<keyword evidence="2" id="KW-1133">Transmembrane helix</keyword>
<reference evidence="4" key="3">
    <citation type="submission" date="2023-05" db="EMBL/GenBank/DDBJ databases">
        <authorList>
            <person name="Smith C.H."/>
        </authorList>
    </citation>
    <scope>NUCLEOTIDE SEQUENCE</scope>
    <source>
        <strain evidence="4">CHS0354</strain>
        <tissue evidence="4">Mantle</tissue>
    </source>
</reference>
<comment type="similarity">
    <text evidence="1">Belongs to the protein kinase superfamily. ADCK protein kinase family.</text>
</comment>
<dbReference type="CDD" id="cd13969">
    <property type="entry name" value="ADCK1-like"/>
    <property type="match status" value="1"/>
</dbReference>
<evidence type="ECO:0000259" key="3">
    <source>
        <dbReference type="Pfam" id="PF03109"/>
    </source>
</evidence>
<dbReference type="Pfam" id="PF03109">
    <property type="entry name" value="ABC1"/>
    <property type="match status" value="1"/>
</dbReference>
<reference evidence="4" key="1">
    <citation type="journal article" date="2021" name="Genome Biol. Evol.">
        <title>A High-Quality Reference Genome for a Parasitic Bivalve with Doubly Uniparental Inheritance (Bivalvia: Unionida).</title>
        <authorList>
            <person name="Smith C.H."/>
        </authorList>
    </citation>
    <scope>NUCLEOTIDE SEQUENCE</scope>
    <source>
        <strain evidence="4">CHS0354</strain>
    </source>
</reference>
<dbReference type="SUPFAM" id="SSF56112">
    <property type="entry name" value="Protein kinase-like (PK-like)"/>
    <property type="match status" value="1"/>
</dbReference>
<protein>
    <recommendedName>
        <fullName evidence="3">ABC1 atypical kinase-like domain-containing protein</fullName>
    </recommendedName>
</protein>
<dbReference type="Proteomes" id="UP001195483">
    <property type="component" value="Unassembled WGS sequence"/>
</dbReference>
<keyword evidence="2" id="KW-0812">Transmembrane</keyword>
<organism evidence="4 5">
    <name type="scientific">Potamilus streckersoni</name>
    <dbReference type="NCBI Taxonomy" id="2493646"/>
    <lineage>
        <taxon>Eukaryota</taxon>
        <taxon>Metazoa</taxon>
        <taxon>Spiralia</taxon>
        <taxon>Lophotrochozoa</taxon>
        <taxon>Mollusca</taxon>
        <taxon>Bivalvia</taxon>
        <taxon>Autobranchia</taxon>
        <taxon>Heteroconchia</taxon>
        <taxon>Palaeoheterodonta</taxon>
        <taxon>Unionida</taxon>
        <taxon>Unionoidea</taxon>
        <taxon>Unionidae</taxon>
        <taxon>Ambleminae</taxon>
        <taxon>Lampsilini</taxon>
        <taxon>Potamilus</taxon>
    </lineage>
</organism>
<dbReference type="PANTHER" id="PTHR43173:SF28">
    <property type="entry name" value="AARF DOMAIN CONTAINING KINASE 5"/>
    <property type="match status" value="1"/>
</dbReference>
<gene>
    <name evidence="4" type="ORF">CHS0354_004156</name>
</gene>
<dbReference type="EMBL" id="JAEAOA010000317">
    <property type="protein sequence ID" value="KAK3600946.1"/>
    <property type="molecule type" value="Genomic_DNA"/>
</dbReference>
<dbReference type="PANTHER" id="PTHR43173">
    <property type="entry name" value="ABC1 FAMILY PROTEIN"/>
    <property type="match status" value="1"/>
</dbReference>
<evidence type="ECO:0000313" key="5">
    <source>
        <dbReference type="Proteomes" id="UP001195483"/>
    </source>
</evidence>
<dbReference type="InterPro" id="IPR011009">
    <property type="entry name" value="Kinase-like_dom_sf"/>
</dbReference>
<reference evidence="4" key="2">
    <citation type="journal article" date="2021" name="Genome Biol. Evol.">
        <title>Developing a high-quality reference genome for a parasitic bivalve with doubly uniparental inheritance (Bivalvia: Unionida).</title>
        <authorList>
            <person name="Smith C.H."/>
        </authorList>
    </citation>
    <scope>NUCLEOTIDE SEQUENCE</scope>
    <source>
        <strain evidence="4">CHS0354</strain>
        <tissue evidence="4">Mantle</tissue>
    </source>
</reference>
<dbReference type="AlphaFoldDB" id="A0AAE0W499"/>
<feature type="transmembrane region" description="Helical" evidence="2">
    <location>
        <begin position="65"/>
        <end position="83"/>
    </location>
</feature>
<dbReference type="InterPro" id="IPR004147">
    <property type="entry name" value="ABC1_dom"/>
</dbReference>
<sequence length="633" mass="73535">MSFLRTLIGSLRATQASMGSPQMCNKCLNQWKKLNKNGKHEGGVRWTSGILNKRTIPRKMSKNKYLLSFVTLVSLASSGYYMTLNEPQKRKVRVTLGGFVRFFRSTVIGLTIAVDYKWSLWKLEEDSLKYDASIKGCHKRAAERLLMGCLQNGGLYIKLGQGLVSMNHVLPKEYVETLVILQDKALSRSPHEVEQLFLEDFGVTPQEMFKEFDEEPIAAASLAQVHRAVTKEGDHVAVKVQYIDLQDRFVGDIKTCEILLKLIGWVHPKFAFAWVLQDLRDTLAQELDFINEGKNSERCQNDLKHLSYVYVPKVDWSKTTKRVLTAEYIEGCKVSDVDGIRQMGLSLKDVDQKLVRCFSDQIFLTGFVHADPHPGNVFIRKGKNNKAEVVLLDHGLYDYLTPTHRKYLCRLYKAIIMRNEDDMERFSHALGVEDYQIFVSLVKQGPVKLTKVPPLFRHRPVKMRDFQKLPKKVQAQLREDFDALQERIFKVMRDMPSSLLLIFRNMNTVRAITKEHGHPVDRYGIMARSAISGAYKENKQAFSLMSRIHALWERFVFDYRIKTEGWKLWFAFQYLRVLQFLGRAPAMEKVKSFMETEENRKMNFLPISTKVWQEILEKYSTRVYEEGMVRQHW</sequence>
<dbReference type="InterPro" id="IPR051130">
    <property type="entry name" value="Mito_struct-func_regulator"/>
</dbReference>
<dbReference type="InterPro" id="IPR045307">
    <property type="entry name" value="ADCK1_dom"/>
</dbReference>